<dbReference type="AlphaFoldDB" id="A0A1Y2M1W2"/>
<sequence>MLHHVFSWLSVTMDRVLPRSPQNGDCVNGLACNTDIPTTALGAASTPKGTLDDVPLAATPWTASYTPPPTSQQAQTPGTVVGPVTIASIIYNDDGTSYTSLSTSFPTTVLTTIALASSALPTSTARSVVTLPPEAQDVSAVHGDNSNSGLTKGAVAGLAIGTTLLGAAIAFLTAWFLFKRQNRGFVRPSGSPVYFDSSPELGMLQKTAAAEQADTNPYVRAAHTPAAIPACKPMPPFSNALAGILPPCASEHQVQSRLSALFAALHTHIDTFYRDVHAGVTPSMSVDLAAFGTDVDMPALLQGCSRPTAALKHALVAFAMARTAPPNDPSSSSGNDTSIWPADLTQALTLHTPTPTPTTPSSDFATALALHRRLTIHLYTSLHPFSPQGLIRHSTLSLPRACSSAIREAAEHFSLTFFPWSDPSSHDSARETDLAALLVAALECRVWMLGLEGEWGFEWRESGAGVVAVRPAVVVSGDGGRAREVLGQSVLAV</sequence>
<reference evidence="2 3" key="1">
    <citation type="journal article" date="2017" name="Genome Announc.">
        <title>Genome sequence of the saprophytic ascomycete Epicoccum nigrum ICMP 19927 strain isolated from New Zealand.</title>
        <authorList>
            <person name="Fokin M."/>
            <person name="Fleetwood D."/>
            <person name="Weir B.S."/>
            <person name="Villas-Boas S.G."/>
        </authorList>
    </citation>
    <scope>NUCLEOTIDE SEQUENCE [LARGE SCALE GENOMIC DNA]</scope>
    <source>
        <strain evidence="2 3">ICMP 19927</strain>
    </source>
</reference>
<dbReference type="InParanoid" id="A0A1Y2M1W2"/>
<evidence type="ECO:0000313" key="3">
    <source>
        <dbReference type="Proteomes" id="UP000193240"/>
    </source>
</evidence>
<dbReference type="EMBL" id="KZ107842">
    <property type="protein sequence ID" value="OSS49992.1"/>
    <property type="molecule type" value="Genomic_DNA"/>
</dbReference>
<dbReference type="Proteomes" id="UP000193240">
    <property type="component" value="Unassembled WGS sequence"/>
</dbReference>
<feature type="transmembrane region" description="Helical" evidence="1">
    <location>
        <begin position="154"/>
        <end position="178"/>
    </location>
</feature>
<keyword evidence="1" id="KW-0472">Membrane</keyword>
<evidence type="ECO:0000313" key="2">
    <source>
        <dbReference type="EMBL" id="OSS49992.1"/>
    </source>
</evidence>
<accession>A0A1Y2M1W2</accession>
<gene>
    <name evidence="2" type="ORF">B5807_05099</name>
</gene>
<keyword evidence="3" id="KW-1185">Reference proteome</keyword>
<protein>
    <submittedName>
        <fullName evidence="2">Uncharacterized protein</fullName>
    </submittedName>
</protein>
<evidence type="ECO:0000256" key="1">
    <source>
        <dbReference type="SAM" id="Phobius"/>
    </source>
</evidence>
<organism evidence="2 3">
    <name type="scientific">Epicoccum nigrum</name>
    <name type="common">Soil fungus</name>
    <name type="synonym">Epicoccum purpurascens</name>
    <dbReference type="NCBI Taxonomy" id="105696"/>
    <lineage>
        <taxon>Eukaryota</taxon>
        <taxon>Fungi</taxon>
        <taxon>Dikarya</taxon>
        <taxon>Ascomycota</taxon>
        <taxon>Pezizomycotina</taxon>
        <taxon>Dothideomycetes</taxon>
        <taxon>Pleosporomycetidae</taxon>
        <taxon>Pleosporales</taxon>
        <taxon>Pleosporineae</taxon>
        <taxon>Didymellaceae</taxon>
        <taxon>Epicoccum</taxon>
    </lineage>
</organism>
<keyword evidence="1" id="KW-0812">Transmembrane</keyword>
<name>A0A1Y2M1W2_EPING</name>
<proteinExistence type="predicted"/>
<keyword evidence="1" id="KW-1133">Transmembrane helix</keyword>